<feature type="domain" description="Cytochrome c-type biogenesis protein CcmF C-terminal" evidence="13">
    <location>
        <begin position="315"/>
        <end position="637"/>
    </location>
</feature>
<dbReference type="RefSeq" id="WP_223999488.1">
    <property type="nucleotide sequence ID" value="NZ_CAJZAF010000002.1"/>
</dbReference>
<evidence type="ECO:0000256" key="9">
    <source>
        <dbReference type="ARBA" id="ARBA00037230"/>
    </source>
</evidence>
<feature type="transmembrane region" description="Helical" evidence="11">
    <location>
        <begin position="618"/>
        <end position="635"/>
    </location>
</feature>
<keyword evidence="7 11" id="KW-1133">Transmembrane helix</keyword>
<keyword evidence="6" id="KW-0201">Cytochrome c-type biogenesis</keyword>
<feature type="region of interest" description="Disordered" evidence="10">
    <location>
        <begin position="647"/>
        <end position="673"/>
    </location>
</feature>
<keyword evidence="4" id="KW-0997">Cell inner membrane</keyword>
<evidence type="ECO:0000313" key="14">
    <source>
        <dbReference type="EMBL" id="CAG9164708.1"/>
    </source>
</evidence>
<comment type="caution">
    <text evidence="14">The sequence shown here is derived from an EMBL/GenBank/DDBJ whole genome shotgun (WGS) entry which is preliminary data.</text>
</comment>
<keyword evidence="8 11" id="KW-0472">Membrane</keyword>
<dbReference type="Proteomes" id="UP000701702">
    <property type="component" value="Unassembled WGS sequence"/>
</dbReference>
<reference evidence="14 15" key="1">
    <citation type="submission" date="2021-08" db="EMBL/GenBank/DDBJ databases">
        <authorList>
            <person name="Peeters C."/>
        </authorList>
    </citation>
    <scope>NUCLEOTIDE SEQUENCE [LARGE SCALE GENOMIC DNA]</scope>
    <source>
        <strain evidence="14 15">LMG 23994</strain>
    </source>
</reference>
<evidence type="ECO:0000259" key="13">
    <source>
        <dbReference type="Pfam" id="PF16327"/>
    </source>
</evidence>
<dbReference type="Pfam" id="PF16327">
    <property type="entry name" value="CcmF_C"/>
    <property type="match status" value="1"/>
</dbReference>
<feature type="transmembrane region" description="Helical" evidence="11">
    <location>
        <begin position="43"/>
        <end position="63"/>
    </location>
</feature>
<feature type="transmembrane region" description="Helical" evidence="11">
    <location>
        <begin position="312"/>
        <end position="331"/>
    </location>
</feature>
<feature type="transmembrane region" description="Helical" evidence="11">
    <location>
        <begin position="449"/>
        <end position="470"/>
    </location>
</feature>
<feature type="transmembrane region" description="Helical" evidence="11">
    <location>
        <begin position="121"/>
        <end position="143"/>
    </location>
</feature>
<dbReference type="PANTHER" id="PTHR43653">
    <property type="entry name" value="CYTOCHROME C ASSEMBLY PROTEIN-RELATED"/>
    <property type="match status" value="1"/>
</dbReference>
<keyword evidence="15" id="KW-1185">Reference proteome</keyword>
<feature type="transmembrane region" description="Helical" evidence="11">
    <location>
        <begin position="273"/>
        <end position="292"/>
    </location>
</feature>
<dbReference type="InterPro" id="IPR003567">
    <property type="entry name" value="Cyt_c_biogenesis"/>
</dbReference>
<evidence type="ECO:0000313" key="15">
    <source>
        <dbReference type="Proteomes" id="UP000701702"/>
    </source>
</evidence>
<accession>A0ABM8WCC0</accession>
<dbReference type="NCBIfam" id="NF007691">
    <property type="entry name" value="PRK10369.1"/>
    <property type="match status" value="1"/>
</dbReference>
<feature type="transmembrane region" description="Helical" evidence="11">
    <location>
        <begin position="249"/>
        <end position="266"/>
    </location>
</feature>
<feature type="transmembrane region" description="Helical" evidence="11">
    <location>
        <begin position="207"/>
        <end position="229"/>
    </location>
</feature>
<feature type="transmembrane region" description="Helical" evidence="11">
    <location>
        <begin position="352"/>
        <end position="373"/>
    </location>
</feature>
<evidence type="ECO:0000256" key="2">
    <source>
        <dbReference type="ARBA" id="ARBA00009186"/>
    </source>
</evidence>
<dbReference type="InterPro" id="IPR003568">
    <property type="entry name" value="Cyt_c_biogenesis_CcmF"/>
</dbReference>
<comment type="similarity">
    <text evidence="2">Belongs to the CcmF/CycK/Ccl1/NrfE/CcsA family.</text>
</comment>
<dbReference type="PRINTS" id="PR01410">
    <property type="entry name" value="CCBIOGENESIS"/>
</dbReference>
<organism evidence="14 15">
    <name type="scientific">Cupriavidus pinatubonensis</name>
    <dbReference type="NCBI Taxonomy" id="248026"/>
    <lineage>
        <taxon>Bacteria</taxon>
        <taxon>Pseudomonadati</taxon>
        <taxon>Pseudomonadota</taxon>
        <taxon>Betaproteobacteria</taxon>
        <taxon>Burkholderiales</taxon>
        <taxon>Burkholderiaceae</taxon>
        <taxon>Cupriavidus</taxon>
    </lineage>
</organism>
<evidence type="ECO:0000256" key="10">
    <source>
        <dbReference type="SAM" id="MobiDB-lite"/>
    </source>
</evidence>
<feature type="transmembrane region" description="Helical" evidence="11">
    <location>
        <begin position="393"/>
        <end position="413"/>
    </location>
</feature>
<evidence type="ECO:0000256" key="8">
    <source>
        <dbReference type="ARBA" id="ARBA00023136"/>
    </source>
</evidence>
<evidence type="ECO:0000256" key="5">
    <source>
        <dbReference type="ARBA" id="ARBA00022692"/>
    </source>
</evidence>
<gene>
    <name evidence="14" type="primary">ccmF</name>
    <name evidence="14" type="ORF">LMG23994_00542</name>
</gene>
<dbReference type="NCBIfam" id="TIGR00353">
    <property type="entry name" value="nrfE"/>
    <property type="match status" value="1"/>
</dbReference>
<feature type="transmembrane region" description="Helical" evidence="11">
    <location>
        <begin position="425"/>
        <end position="443"/>
    </location>
</feature>
<evidence type="ECO:0000256" key="1">
    <source>
        <dbReference type="ARBA" id="ARBA00004429"/>
    </source>
</evidence>
<name>A0ABM8WCC0_9BURK</name>
<dbReference type="PRINTS" id="PR01411">
    <property type="entry name" value="CCMFBIOGNSIS"/>
</dbReference>
<evidence type="ECO:0000256" key="6">
    <source>
        <dbReference type="ARBA" id="ARBA00022748"/>
    </source>
</evidence>
<sequence>MIPELGHFALIVALLAAMMQALLPLAGAARANAAWMSVARPAARVQCALVVLAYVTLTLAFAGNDFSVRYVAANSNSDLPLAYRLAAVWGGHEGSMLLWTLMLALWSLAVSVFSRRLPLPVVARVLGVMGAISSGLLLFLLFASNPFIRLLPPAMAGRDLNPLLQDPGMVFHPPMLYMGYVGFAVTFSFAVAALLEGRLDAAWARWARPWTTVAWMFLTLGIMLGSAWAYYELGWGGWWFWDPVENASFMPWLAGTALMHSLAVTEKRGAFRAWTALLAIFTFSLSLLGTFLVRSGVLTSVHAFAVDPKRGIFILALLGLVTGLALALFAWRAPRLARRTAFSLLSRETFLLANNVLLAIAAATVLLGTLYPLLVDVLGLGKISVGPAYFEQVFVPLMAPAVLLMGAAPLARWRQGDLPDMARRLRWAASASIAIGVGLQLILRNASALTGLGLLLAAWCAVSAAASVAARLRNQRGRRLAALRQLPAGYFGMLLAHLGVGVFIAGVTLVSSQESLRELPMQPGETVAVGDHDFRFGGVSPATGPNYEALRGIISVSRHGKTITTLMPERRIYRSQDMPTTEAAIDSGFTRDLYVALGESLGEGRWAVRIHVKPFVDWIWGGCVLMAIGGLLAACDRRYRLHRQTASAVAPEANVPQPQAPALALAGSEETQA</sequence>
<dbReference type="EMBL" id="CAJZAF010000002">
    <property type="protein sequence ID" value="CAG9164708.1"/>
    <property type="molecule type" value="Genomic_DNA"/>
</dbReference>
<keyword evidence="3" id="KW-1003">Cell membrane</keyword>
<dbReference type="Pfam" id="PF01578">
    <property type="entry name" value="Cytochrom_C_asm"/>
    <property type="match status" value="1"/>
</dbReference>
<evidence type="ECO:0000256" key="11">
    <source>
        <dbReference type="SAM" id="Phobius"/>
    </source>
</evidence>
<protein>
    <submittedName>
        <fullName evidence="14">Cytochrome c-type biogenesis protein CcmF</fullName>
    </submittedName>
</protein>
<dbReference type="InterPro" id="IPR032523">
    <property type="entry name" value="CcmF_C"/>
</dbReference>
<evidence type="ECO:0000256" key="4">
    <source>
        <dbReference type="ARBA" id="ARBA00022519"/>
    </source>
</evidence>
<comment type="function">
    <text evidence="9">Required for the biogenesis of c-type cytochromes. Possible subunit of a heme lyase.</text>
</comment>
<feature type="compositionally biased region" description="Low complexity" evidence="10">
    <location>
        <begin position="656"/>
        <end position="666"/>
    </location>
</feature>
<feature type="transmembrane region" description="Helical" evidence="11">
    <location>
        <begin position="96"/>
        <end position="114"/>
    </location>
</feature>
<keyword evidence="5 11" id="KW-0812">Transmembrane</keyword>
<dbReference type="InterPro" id="IPR002541">
    <property type="entry name" value="Cyt_c_assembly"/>
</dbReference>
<comment type="subcellular location">
    <subcellularLocation>
        <location evidence="1">Cell inner membrane</location>
        <topology evidence="1">Multi-pass membrane protein</topology>
    </subcellularLocation>
</comment>
<evidence type="ECO:0000259" key="12">
    <source>
        <dbReference type="Pfam" id="PF01578"/>
    </source>
</evidence>
<feature type="transmembrane region" description="Helical" evidence="11">
    <location>
        <begin position="175"/>
        <end position="195"/>
    </location>
</feature>
<feature type="domain" description="Cytochrome c assembly protein" evidence="12">
    <location>
        <begin position="89"/>
        <end position="295"/>
    </location>
</feature>
<proteinExistence type="inferred from homology"/>
<evidence type="ECO:0000256" key="7">
    <source>
        <dbReference type="ARBA" id="ARBA00022989"/>
    </source>
</evidence>
<feature type="transmembrane region" description="Helical" evidence="11">
    <location>
        <begin position="490"/>
        <end position="511"/>
    </location>
</feature>
<dbReference type="PANTHER" id="PTHR43653:SF1">
    <property type="entry name" value="CYTOCHROME C-TYPE BIOGENESIS PROTEIN CCMF"/>
    <property type="match status" value="1"/>
</dbReference>
<evidence type="ECO:0000256" key="3">
    <source>
        <dbReference type="ARBA" id="ARBA00022475"/>
    </source>
</evidence>